<name>A0A875S6F7_EENNA</name>
<keyword evidence="2" id="KW-1185">Reference proteome</keyword>
<dbReference type="Proteomes" id="UP000662931">
    <property type="component" value="Chromosome 2"/>
</dbReference>
<evidence type="ECO:0000313" key="1">
    <source>
        <dbReference type="EMBL" id="QPG74774.1"/>
    </source>
</evidence>
<dbReference type="KEGG" id="bnn:FOA43_002108"/>
<sequence length="411" mass="47183">MTSTSTSIRFLEKRFHEVTGDDSSFWSVFVEPLSAGWILRTREKDTISLPIKTQFWVKRVKCHGDERAREMVGEAINVVFGQLNVEHADTIIELDLDQDQKKVVETWLLFKRTMYNGIVTWVNDKKIQPTEEILKAKLILENLEKDKLCFGIYTALRDSVVKEFLRDYQTTKQECEITKIPFSMKASKKKTGSKLLILNSMWNQCNGFFDTVLNPTKLSPSQSLPKVFPGNTFLICKSSKYYLQIPAFGQKQSLKLHAKENSYVVLNPGKDNFSTCIGSDCYITIFGGEGFTPDPSESMYNKVARYLCEHYDHIFVPMEEYQQQFLNILRDKAGQFKQLTTVTMVERCQLPFTCSSCGNIGKAIEEGQIFACHRCRLQCSSEENEAKNSLLRQINPYVSQVVKEVLDEYGN</sequence>
<proteinExistence type="predicted"/>
<protein>
    <submittedName>
        <fullName evidence="1">Uncharacterized protein</fullName>
    </submittedName>
</protein>
<dbReference type="GeneID" id="62195509"/>
<dbReference type="RefSeq" id="XP_038778339.1">
    <property type="nucleotide sequence ID" value="XM_038922411.1"/>
</dbReference>
<gene>
    <name evidence="1" type="ORF">FOA43_002108</name>
</gene>
<dbReference type="AlphaFoldDB" id="A0A875S6F7"/>
<dbReference type="EMBL" id="CP064813">
    <property type="protein sequence ID" value="QPG74774.1"/>
    <property type="molecule type" value="Genomic_DNA"/>
</dbReference>
<reference evidence="1" key="1">
    <citation type="submission" date="2020-10" db="EMBL/GenBank/DDBJ databases">
        <authorList>
            <person name="Roach M.J.R."/>
        </authorList>
    </citation>
    <scope>NUCLEOTIDE SEQUENCE</scope>
    <source>
        <strain evidence="1">CBS 1945</strain>
    </source>
</reference>
<organism evidence="1 2">
    <name type="scientific">Eeniella nana</name>
    <name type="common">Yeast</name>
    <name type="synonym">Brettanomyces nanus</name>
    <dbReference type="NCBI Taxonomy" id="13502"/>
    <lineage>
        <taxon>Eukaryota</taxon>
        <taxon>Fungi</taxon>
        <taxon>Dikarya</taxon>
        <taxon>Ascomycota</taxon>
        <taxon>Saccharomycotina</taxon>
        <taxon>Pichiomycetes</taxon>
        <taxon>Pichiales</taxon>
        <taxon>Pichiaceae</taxon>
        <taxon>Brettanomyces</taxon>
    </lineage>
</organism>
<evidence type="ECO:0000313" key="2">
    <source>
        <dbReference type="Proteomes" id="UP000662931"/>
    </source>
</evidence>
<accession>A0A875S6F7</accession>